<feature type="non-terminal residue" evidence="1">
    <location>
        <position position="121"/>
    </location>
</feature>
<dbReference type="Proteomes" id="UP000305874">
    <property type="component" value="Unassembled WGS sequence"/>
</dbReference>
<evidence type="ECO:0008006" key="3">
    <source>
        <dbReference type="Google" id="ProtNLM"/>
    </source>
</evidence>
<proteinExistence type="predicted"/>
<dbReference type="EMBL" id="PNCG01000113">
    <property type="protein sequence ID" value="TMP84646.1"/>
    <property type="molecule type" value="Genomic_DNA"/>
</dbReference>
<dbReference type="AlphaFoldDB" id="A0A5S3YZQ8"/>
<accession>A0A5S3YZQ8</accession>
<organism evidence="1 2">
    <name type="scientific">Pseudoalteromonas ruthenica</name>
    <dbReference type="NCBI Taxonomy" id="151081"/>
    <lineage>
        <taxon>Bacteria</taxon>
        <taxon>Pseudomonadati</taxon>
        <taxon>Pseudomonadota</taxon>
        <taxon>Gammaproteobacteria</taxon>
        <taxon>Alteromonadales</taxon>
        <taxon>Pseudoalteromonadaceae</taxon>
        <taxon>Pseudoalteromonas</taxon>
    </lineage>
</organism>
<reference evidence="2" key="2">
    <citation type="submission" date="2019-06" db="EMBL/GenBank/DDBJ databases">
        <title>Co-occurence of chitin degradation, pigmentation and bioactivity in marine Pseudoalteromonas.</title>
        <authorList>
            <person name="Sonnenschein E.C."/>
            <person name="Bech P.K."/>
        </authorList>
    </citation>
    <scope>NUCLEOTIDE SEQUENCE [LARGE SCALE GENOMIC DNA]</scope>
    <source>
        <strain evidence="2">S2897</strain>
    </source>
</reference>
<protein>
    <recommendedName>
        <fullName evidence="3">HEAT repeat domain-containing protein</fullName>
    </recommendedName>
</protein>
<sequence>SQLNHVNEHRLLGNALQYLNSNPVEALPILKQLVSSPNFAVKKNAWQLRVKALERLNQQRLAQSYLEGLLQSFDSHLRIFAATQLITFYQNNHNNYQLQGLCAVFIAELTQCTKISEQQFL</sequence>
<dbReference type="InterPro" id="IPR016024">
    <property type="entry name" value="ARM-type_fold"/>
</dbReference>
<dbReference type="RefSeq" id="WP_212750998.1">
    <property type="nucleotide sequence ID" value="NZ_PNCG01000113.1"/>
</dbReference>
<reference evidence="1 2" key="1">
    <citation type="submission" date="2017-12" db="EMBL/GenBank/DDBJ databases">
        <authorList>
            <person name="Paulsen S."/>
            <person name="Gram L.K."/>
        </authorList>
    </citation>
    <scope>NUCLEOTIDE SEQUENCE [LARGE SCALE GENOMIC DNA]</scope>
    <source>
        <strain evidence="1 2">S2897</strain>
    </source>
</reference>
<feature type="non-terminal residue" evidence="1">
    <location>
        <position position="1"/>
    </location>
</feature>
<evidence type="ECO:0000313" key="1">
    <source>
        <dbReference type="EMBL" id="TMP84646.1"/>
    </source>
</evidence>
<comment type="caution">
    <text evidence="1">The sequence shown here is derived from an EMBL/GenBank/DDBJ whole genome shotgun (WGS) entry which is preliminary data.</text>
</comment>
<evidence type="ECO:0000313" key="2">
    <source>
        <dbReference type="Proteomes" id="UP000305874"/>
    </source>
</evidence>
<name>A0A5S3YZQ8_9GAMM</name>
<dbReference type="SUPFAM" id="SSF48371">
    <property type="entry name" value="ARM repeat"/>
    <property type="match status" value="1"/>
</dbReference>
<gene>
    <name evidence="1" type="ORF">CWC05_19275</name>
</gene>